<proteinExistence type="predicted"/>
<protein>
    <submittedName>
        <fullName evidence="1">Uncharacterized protein</fullName>
    </submittedName>
</protein>
<keyword evidence="2" id="KW-1185">Reference proteome</keyword>
<dbReference type="Proteomes" id="UP001153269">
    <property type="component" value="Unassembled WGS sequence"/>
</dbReference>
<comment type="caution">
    <text evidence="1">The sequence shown here is derived from an EMBL/GenBank/DDBJ whole genome shotgun (WGS) entry which is preliminary data.</text>
</comment>
<dbReference type="EMBL" id="CADEAL010000645">
    <property type="protein sequence ID" value="CAB1423275.1"/>
    <property type="molecule type" value="Genomic_DNA"/>
</dbReference>
<accession>A0A9N7U1Z1</accession>
<evidence type="ECO:0000313" key="1">
    <source>
        <dbReference type="EMBL" id="CAB1423275.1"/>
    </source>
</evidence>
<gene>
    <name evidence="1" type="ORF">PLEPLA_LOCUS11193</name>
</gene>
<evidence type="ECO:0000313" key="2">
    <source>
        <dbReference type="Proteomes" id="UP001153269"/>
    </source>
</evidence>
<organism evidence="1 2">
    <name type="scientific">Pleuronectes platessa</name>
    <name type="common">European plaice</name>
    <dbReference type="NCBI Taxonomy" id="8262"/>
    <lineage>
        <taxon>Eukaryota</taxon>
        <taxon>Metazoa</taxon>
        <taxon>Chordata</taxon>
        <taxon>Craniata</taxon>
        <taxon>Vertebrata</taxon>
        <taxon>Euteleostomi</taxon>
        <taxon>Actinopterygii</taxon>
        <taxon>Neopterygii</taxon>
        <taxon>Teleostei</taxon>
        <taxon>Neoteleostei</taxon>
        <taxon>Acanthomorphata</taxon>
        <taxon>Carangaria</taxon>
        <taxon>Pleuronectiformes</taxon>
        <taxon>Pleuronectoidei</taxon>
        <taxon>Pleuronectidae</taxon>
        <taxon>Pleuronectes</taxon>
    </lineage>
</organism>
<sequence length="163" mass="18097">MDCLCIVTTKLCELTQARRQTDRQSDTGSQAFLSLPLHLPINQSDQWDEPHHVKMVEEVLHEVLEDVLDEEVSGIELCLSTQQKYRYQDDETPPADPSPGHMIHGRSTELSHTHLDGYTHPAALTDWLVARSPPLWTAGGWQGGAVGCPSCRRLEPEGLSGSC</sequence>
<name>A0A9N7U1Z1_PLEPL</name>
<reference evidence="1" key="1">
    <citation type="submission" date="2020-03" db="EMBL/GenBank/DDBJ databases">
        <authorList>
            <person name="Weist P."/>
        </authorList>
    </citation>
    <scope>NUCLEOTIDE SEQUENCE</scope>
</reference>
<dbReference type="AlphaFoldDB" id="A0A9N7U1Z1"/>